<dbReference type="InterPro" id="IPR001932">
    <property type="entry name" value="PPM-type_phosphatase-like_dom"/>
</dbReference>
<evidence type="ECO:0000313" key="3">
    <source>
        <dbReference type="EMBL" id="ODA28366.1"/>
    </source>
</evidence>
<sequence length="422" mass="46869">MLSAPNLPNEEQRIQELYALELLDTPPEDRYDSIIRALRAIYKVPIAYISLVDRERQWFKARVGLEILETPRSISFCGHAIAQQEPLVVPDLTQDSRFADNPMVLEAPHLRFYAGLRLSGPTGQPVGTLCMADTVPREKPFDDAPLRELAHLVEQQFQMLDLISAQKKLLEVRAQLLQAQALLQNELRDAADYIHSLLPTPLMKTISTSHELVACSELGGDLFGYHWISEEELAIYLLDVSGHGVGASLLSVSALNALRRQALPGICFTDVESVLCAMNSAFPMEEHNGKFLTLWYGVFHTGRRELEYGAAGHPPALLWQRPGGPCTKLVSNQIMIGAAADVPYQAERVRVQQGARLYVYSDGAFELDSPAGDSLGIHGLIQTIEKNAHRSSQRVPAIREALQTFQGSPDFVDDFSMIELCL</sequence>
<proteinExistence type="predicted"/>
<dbReference type="RefSeq" id="WP_068851310.1">
    <property type="nucleotide sequence ID" value="NZ_LYDR01000152.1"/>
</dbReference>
<evidence type="ECO:0000313" key="4">
    <source>
        <dbReference type="Proteomes" id="UP000094828"/>
    </source>
</evidence>
<name>A0A1C3E539_9PLAN</name>
<reference evidence="3 4" key="1">
    <citation type="submission" date="2016-05" db="EMBL/GenBank/DDBJ databases">
        <title>Genomic and physiological characterization of Planctopirus sp. isolated from fresh water lake.</title>
        <authorList>
            <person name="Subhash Y."/>
            <person name="Ramana C."/>
        </authorList>
    </citation>
    <scope>NUCLEOTIDE SEQUENCE [LARGE SCALE GENOMIC DNA]</scope>
    <source>
        <strain evidence="3 4">JC280</strain>
    </source>
</reference>
<evidence type="ECO:0000259" key="1">
    <source>
        <dbReference type="SMART" id="SM00065"/>
    </source>
</evidence>
<dbReference type="InterPro" id="IPR036457">
    <property type="entry name" value="PPM-type-like_dom_sf"/>
</dbReference>
<keyword evidence="4" id="KW-1185">Reference proteome</keyword>
<dbReference type="Gene3D" id="3.30.450.40">
    <property type="match status" value="1"/>
</dbReference>
<dbReference type="PANTHER" id="PTHR43102">
    <property type="entry name" value="SLR1143 PROTEIN"/>
    <property type="match status" value="1"/>
</dbReference>
<comment type="caution">
    <text evidence="3">The sequence shown here is derived from an EMBL/GenBank/DDBJ whole genome shotgun (WGS) entry which is preliminary data.</text>
</comment>
<dbReference type="SMART" id="SM00065">
    <property type="entry name" value="GAF"/>
    <property type="match status" value="1"/>
</dbReference>
<dbReference type="SUPFAM" id="SSF55781">
    <property type="entry name" value="GAF domain-like"/>
    <property type="match status" value="1"/>
</dbReference>
<dbReference type="EMBL" id="LYDR01000152">
    <property type="protein sequence ID" value="ODA28366.1"/>
    <property type="molecule type" value="Genomic_DNA"/>
</dbReference>
<dbReference type="InterPro" id="IPR003018">
    <property type="entry name" value="GAF"/>
</dbReference>
<feature type="domain" description="GAF" evidence="1">
    <location>
        <begin position="26"/>
        <end position="170"/>
    </location>
</feature>
<dbReference type="PANTHER" id="PTHR43102:SF2">
    <property type="entry name" value="GAF DOMAIN-CONTAINING PROTEIN"/>
    <property type="match status" value="1"/>
</dbReference>
<evidence type="ECO:0000259" key="2">
    <source>
        <dbReference type="SMART" id="SM00331"/>
    </source>
</evidence>
<accession>A0A1C3E539</accession>
<dbReference type="InterPro" id="IPR029016">
    <property type="entry name" value="GAF-like_dom_sf"/>
</dbReference>
<dbReference type="Pfam" id="PF01590">
    <property type="entry name" value="GAF"/>
    <property type="match status" value="1"/>
</dbReference>
<dbReference type="Gene3D" id="3.60.40.10">
    <property type="entry name" value="PPM-type phosphatase domain"/>
    <property type="match status" value="1"/>
</dbReference>
<feature type="domain" description="PPM-type phosphatase" evidence="2">
    <location>
        <begin position="208"/>
        <end position="422"/>
    </location>
</feature>
<dbReference type="AlphaFoldDB" id="A0A1C3E539"/>
<evidence type="ECO:0008006" key="5">
    <source>
        <dbReference type="Google" id="ProtNLM"/>
    </source>
</evidence>
<gene>
    <name evidence="3" type="ORF">A6X21_11530</name>
</gene>
<protein>
    <recommendedName>
        <fullName evidence="5">Serine/threonine protein phosphatase</fullName>
    </recommendedName>
</protein>
<dbReference type="STRING" id="1841610.A6X21_11530"/>
<organism evidence="3 4">
    <name type="scientific">Planctopirus hydrillae</name>
    <dbReference type="NCBI Taxonomy" id="1841610"/>
    <lineage>
        <taxon>Bacteria</taxon>
        <taxon>Pseudomonadati</taxon>
        <taxon>Planctomycetota</taxon>
        <taxon>Planctomycetia</taxon>
        <taxon>Planctomycetales</taxon>
        <taxon>Planctomycetaceae</taxon>
        <taxon>Planctopirus</taxon>
    </lineage>
</organism>
<dbReference type="SMART" id="SM00331">
    <property type="entry name" value="PP2C_SIG"/>
    <property type="match status" value="1"/>
</dbReference>
<dbReference type="Pfam" id="PF07228">
    <property type="entry name" value="SpoIIE"/>
    <property type="match status" value="1"/>
</dbReference>
<dbReference type="Proteomes" id="UP000094828">
    <property type="component" value="Unassembled WGS sequence"/>
</dbReference>
<dbReference type="OrthoDB" id="20101at2"/>